<keyword evidence="1" id="KW-0472">Membrane</keyword>
<dbReference type="InterPro" id="IPR024529">
    <property type="entry name" value="ECF_trnsprt_substrate-spec"/>
</dbReference>
<organism evidence="2 3">
    <name type="scientific">Eiseniibacteriota bacterium</name>
    <dbReference type="NCBI Taxonomy" id="2212470"/>
    <lineage>
        <taxon>Bacteria</taxon>
        <taxon>Candidatus Eiseniibacteriota</taxon>
    </lineage>
</organism>
<protein>
    <submittedName>
        <fullName evidence="2">ECF transporter S component</fullName>
    </submittedName>
</protein>
<evidence type="ECO:0000313" key="2">
    <source>
        <dbReference type="EMBL" id="MBM3316681.1"/>
    </source>
</evidence>
<dbReference type="EMBL" id="VGIY01000032">
    <property type="protein sequence ID" value="MBM3316681.1"/>
    <property type="molecule type" value="Genomic_DNA"/>
</dbReference>
<dbReference type="Pfam" id="PF12822">
    <property type="entry name" value="ECF_trnsprt"/>
    <property type="match status" value="1"/>
</dbReference>
<comment type="caution">
    <text evidence="2">The sequence shown here is derived from an EMBL/GenBank/DDBJ whole genome shotgun (WGS) entry which is preliminary data.</text>
</comment>
<name>A0A938BQA9_UNCEI</name>
<dbReference type="AlphaFoldDB" id="A0A938BQA9"/>
<keyword evidence="1" id="KW-0812">Transmembrane</keyword>
<dbReference type="Proteomes" id="UP000748308">
    <property type="component" value="Unassembled WGS sequence"/>
</dbReference>
<dbReference type="GO" id="GO:0022857">
    <property type="term" value="F:transmembrane transporter activity"/>
    <property type="evidence" value="ECO:0007669"/>
    <property type="project" value="InterPro"/>
</dbReference>
<accession>A0A938BQA9</accession>
<feature type="transmembrane region" description="Helical" evidence="1">
    <location>
        <begin position="20"/>
        <end position="39"/>
    </location>
</feature>
<feature type="transmembrane region" description="Helical" evidence="1">
    <location>
        <begin position="159"/>
        <end position="179"/>
    </location>
</feature>
<sequence length="185" mass="19260">MDPVASVGRVARPRLTLPGLGVRALSAQGLLLAAAGFLLPAAAHATGLPVRVLLPMHWPVILVGLCYGWRSGALAGFAAPGLSFVLSGMPYPPMLPPMTLELAAYGFLAGFFRERLRWSAAWATALALAGGRLLFLALVVVTGATGGALAPYLKAAMLPGLAAGLAQVLLLPSIARWWVARESRE</sequence>
<dbReference type="Gene3D" id="1.10.1760.20">
    <property type="match status" value="1"/>
</dbReference>
<reference evidence="2" key="1">
    <citation type="submission" date="2019-03" db="EMBL/GenBank/DDBJ databases">
        <title>Lake Tanganyika Metagenome-Assembled Genomes (MAGs).</title>
        <authorList>
            <person name="Tran P."/>
        </authorList>
    </citation>
    <scope>NUCLEOTIDE SEQUENCE</scope>
    <source>
        <strain evidence="2">M_DeepCast_400m_m2_100</strain>
    </source>
</reference>
<gene>
    <name evidence="2" type="ORF">FJY75_02405</name>
</gene>
<proteinExistence type="predicted"/>
<evidence type="ECO:0000256" key="1">
    <source>
        <dbReference type="SAM" id="Phobius"/>
    </source>
</evidence>
<feature type="transmembrane region" description="Helical" evidence="1">
    <location>
        <begin position="94"/>
        <end position="112"/>
    </location>
</feature>
<evidence type="ECO:0000313" key="3">
    <source>
        <dbReference type="Proteomes" id="UP000748308"/>
    </source>
</evidence>
<keyword evidence="1" id="KW-1133">Transmembrane helix</keyword>